<dbReference type="Gene3D" id="1.10.760.10">
    <property type="entry name" value="Cytochrome c-like domain"/>
    <property type="match status" value="2"/>
</dbReference>
<sequence>MFQPHLYSCLLALLSCLPVSALSDTTSTEQSAMAALGQQLYFDKNLSANRSQACASCHDPAAAFVDPRSTTPALAGSLGADGHSRGDRQAPMAAYAAFSPEFHQNSDGDYVGGQFWDGRAQDLSEQAGGPPLNPGEMAMADQASVLTRLLENPLYVERFPAIFGPQVLHQADTAYTALRQSIAAFEQSELFSPFDSKYDRYLRGEYQPTEQEELGMTLFFSQQFTNCNQCHQLQPRAQMAEETFTNYRYHNIGVPTNTALRVNNGVASSSQDQGLGQNPKLSPAQQALQAGKFKVPSLRNVAVTAPYMHNGVFADLRTVVLFYDKYNSKSARRQINPETGQPWGPPEVAANLALPELEHGPALDDKRVEALVAFLNMLTDQRYEHLLTR</sequence>
<evidence type="ECO:0000256" key="5">
    <source>
        <dbReference type="ARBA" id="ARBA00023002"/>
    </source>
</evidence>
<evidence type="ECO:0000256" key="4">
    <source>
        <dbReference type="ARBA" id="ARBA00022729"/>
    </source>
</evidence>
<evidence type="ECO:0000256" key="1">
    <source>
        <dbReference type="ARBA" id="ARBA00004196"/>
    </source>
</evidence>
<organism evidence="10 11">
    <name type="scientific">Balneatrix alpica</name>
    <dbReference type="NCBI Taxonomy" id="75684"/>
    <lineage>
        <taxon>Bacteria</taxon>
        <taxon>Pseudomonadati</taxon>
        <taxon>Pseudomonadota</taxon>
        <taxon>Gammaproteobacteria</taxon>
        <taxon>Oceanospirillales</taxon>
        <taxon>Balneatrichaceae</taxon>
        <taxon>Balneatrix</taxon>
    </lineage>
</organism>
<evidence type="ECO:0000313" key="11">
    <source>
        <dbReference type="Proteomes" id="UP001589628"/>
    </source>
</evidence>
<dbReference type="PANTHER" id="PTHR30600:SF10">
    <property type="entry name" value="BLL6722 PROTEIN"/>
    <property type="match status" value="1"/>
</dbReference>
<evidence type="ECO:0000256" key="8">
    <source>
        <dbReference type="SAM" id="SignalP"/>
    </source>
</evidence>
<comment type="caution">
    <text evidence="10">The sequence shown here is derived from an EMBL/GenBank/DDBJ whole genome shotgun (WGS) entry which is preliminary data.</text>
</comment>
<gene>
    <name evidence="10" type="ORF">ACFFLH_12045</name>
</gene>
<feature type="chain" id="PRO_5045612220" evidence="8">
    <location>
        <begin position="22"/>
        <end position="389"/>
    </location>
</feature>
<keyword evidence="5" id="KW-0560">Oxidoreductase</keyword>
<dbReference type="InterPro" id="IPR009056">
    <property type="entry name" value="Cyt_c-like_dom"/>
</dbReference>
<feature type="domain" description="Cytochrome c" evidence="9">
    <location>
        <begin position="32"/>
        <end position="153"/>
    </location>
</feature>
<evidence type="ECO:0000313" key="10">
    <source>
        <dbReference type="EMBL" id="MFB9887141.1"/>
    </source>
</evidence>
<dbReference type="RefSeq" id="WP_027314259.1">
    <property type="nucleotide sequence ID" value="NZ_JBHLZN010000004.1"/>
</dbReference>
<dbReference type="Proteomes" id="UP001589628">
    <property type="component" value="Unassembled WGS sequence"/>
</dbReference>
<keyword evidence="11" id="KW-1185">Reference proteome</keyword>
<dbReference type="Pfam" id="PF03150">
    <property type="entry name" value="CCP_MauG"/>
    <property type="match status" value="1"/>
</dbReference>
<dbReference type="SUPFAM" id="SSF46626">
    <property type="entry name" value="Cytochrome c"/>
    <property type="match status" value="2"/>
</dbReference>
<evidence type="ECO:0000259" key="9">
    <source>
        <dbReference type="PROSITE" id="PS51007"/>
    </source>
</evidence>
<dbReference type="PROSITE" id="PS51007">
    <property type="entry name" value="CYTC"/>
    <property type="match status" value="2"/>
</dbReference>
<dbReference type="InterPro" id="IPR004852">
    <property type="entry name" value="Di-haem_cyt_c_peroxidsae"/>
</dbReference>
<reference evidence="10 11" key="1">
    <citation type="submission" date="2024-09" db="EMBL/GenBank/DDBJ databases">
        <authorList>
            <person name="Sun Q."/>
            <person name="Mori K."/>
        </authorList>
    </citation>
    <scope>NUCLEOTIDE SEQUENCE [LARGE SCALE GENOMIC DNA]</scope>
    <source>
        <strain evidence="10 11">ATCC 51285</strain>
    </source>
</reference>
<evidence type="ECO:0000256" key="2">
    <source>
        <dbReference type="ARBA" id="ARBA00022617"/>
    </source>
</evidence>
<accession>A0ABV5ZD07</accession>
<feature type="signal peptide" evidence="8">
    <location>
        <begin position="1"/>
        <end position="21"/>
    </location>
</feature>
<keyword evidence="2 7" id="KW-0349">Heme</keyword>
<proteinExistence type="predicted"/>
<keyword evidence="3 7" id="KW-0479">Metal-binding</keyword>
<evidence type="ECO:0000256" key="6">
    <source>
        <dbReference type="ARBA" id="ARBA00023004"/>
    </source>
</evidence>
<dbReference type="GO" id="GO:0004601">
    <property type="term" value="F:peroxidase activity"/>
    <property type="evidence" value="ECO:0007669"/>
    <property type="project" value="UniProtKB-KW"/>
</dbReference>
<evidence type="ECO:0000256" key="7">
    <source>
        <dbReference type="PROSITE-ProRule" id="PRU00433"/>
    </source>
</evidence>
<dbReference type="InterPro" id="IPR036909">
    <property type="entry name" value="Cyt_c-like_dom_sf"/>
</dbReference>
<keyword evidence="6 7" id="KW-0408">Iron</keyword>
<dbReference type="EMBL" id="JBHLZN010000004">
    <property type="protein sequence ID" value="MFB9887141.1"/>
    <property type="molecule type" value="Genomic_DNA"/>
</dbReference>
<dbReference type="PANTHER" id="PTHR30600">
    <property type="entry name" value="CYTOCHROME C PEROXIDASE-RELATED"/>
    <property type="match status" value="1"/>
</dbReference>
<dbReference type="InterPro" id="IPR051395">
    <property type="entry name" value="Cytochrome_c_Peroxidase/MauG"/>
</dbReference>
<keyword evidence="4 8" id="KW-0732">Signal</keyword>
<keyword evidence="10" id="KW-0575">Peroxidase</keyword>
<comment type="subcellular location">
    <subcellularLocation>
        <location evidence="1">Cell envelope</location>
    </subcellularLocation>
</comment>
<feature type="domain" description="Cytochrome c" evidence="9">
    <location>
        <begin position="210"/>
        <end position="379"/>
    </location>
</feature>
<evidence type="ECO:0000256" key="3">
    <source>
        <dbReference type="ARBA" id="ARBA00022723"/>
    </source>
</evidence>
<name>A0ABV5ZD07_9GAMM</name>
<protein>
    <submittedName>
        <fullName evidence="10">Cytochrome-c peroxidase</fullName>
    </submittedName>
</protein>